<dbReference type="STRING" id="46731.A0A3M6TLP3"/>
<dbReference type="InterPro" id="IPR000620">
    <property type="entry name" value="EamA_dom"/>
</dbReference>
<dbReference type="EMBL" id="RCHS01003379">
    <property type="protein sequence ID" value="RMX42276.1"/>
    <property type="molecule type" value="Genomic_DNA"/>
</dbReference>
<feature type="transmembrane region" description="Helical" evidence="16">
    <location>
        <begin position="555"/>
        <end position="573"/>
    </location>
</feature>
<evidence type="ECO:0000256" key="6">
    <source>
        <dbReference type="ARBA" id="ARBA00022490"/>
    </source>
</evidence>
<evidence type="ECO:0000256" key="2">
    <source>
        <dbReference type="ARBA" id="ARBA00004245"/>
    </source>
</evidence>
<evidence type="ECO:0000256" key="9">
    <source>
        <dbReference type="ARBA" id="ARBA00022989"/>
    </source>
</evidence>
<feature type="compositionally biased region" description="Pro residues" evidence="15">
    <location>
        <begin position="213"/>
        <end position="241"/>
    </location>
</feature>
<evidence type="ECO:0000256" key="14">
    <source>
        <dbReference type="PROSITE-ProRule" id="PRU00192"/>
    </source>
</evidence>
<dbReference type="SMART" id="SM00326">
    <property type="entry name" value="SH3"/>
    <property type="match status" value="1"/>
</dbReference>
<dbReference type="Proteomes" id="UP000275408">
    <property type="component" value="Unassembled WGS sequence"/>
</dbReference>
<evidence type="ECO:0000256" key="15">
    <source>
        <dbReference type="SAM" id="MobiDB-lite"/>
    </source>
</evidence>
<evidence type="ECO:0000259" key="17">
    <source>
        <dbReference type="PROSITE" id="PS50002"/>
    </source>
</evidence>
<dbReference type="Gene3D" id="6.10.140.1620">
    <property type="match status" value="1"/>
</dbReference>
<dbReference type="PROSITE" id="PS50002">
    <property type="entry name" value="SH3"/>
    <property type="match status" value="1"/>
</dbReference>
<dbReference type="InterPro" id="IPR028455">
    <property type="entry name" value="ABI3_SH3"/>
</dbReference>
<evidence type="ECO:0000256" key="3">
    <source>
        <dbReference type="ARBA" id="ARBA00004510"/>
    </source>
</evidence>
<dbReference type="GO" id="GO:0005856">
    <property type="term" value="C:cytoskeleton"/>
    <property type="evidence" value="ECO:0007669"/>
    <property type="project" value="UniProtKB-SubCell"/>
</dbReference>
<feature type="compositionally biased region" description="Low complexity" evidence="15">
    <location>
        <begin position="245"/>
        <end position="258"/>
    </location>
</feature>
<dbReference type="GO" id="GO:0030027">
    <property type="term" value="C:lamellipodium"/>
    <property type="evidence" value="ECO:0007669"/>
    <property type="project" value="UniProtKB-SubCell"/>
</dbReference>
<evidence type="ECO:0000256" key="11">
    <source>
        <dbReference type="ARBA" id="ARBA00023136"/>
    </source>
</evidence>
<feature type="compositionally biased region" description="Pro residues" evidence="15">
    <location>
        <begin position="296"/>
        <end position="305"/>
    </location>
</feature>
<organism evidence="18 19">
    <name type="scientific">Pocillopora damicornis</name>
    <name type="common">Cauliflower coral</name>
    <name type="synonym">Millepora damicornis</name>
    <dbReference type="NCBI Taxonomy" id="46731"/>
    <lineage>
        <taxon>Eukaryota</taxon>
        <taxon>Metazoa</taxon>
        <taxon>Cnidaria</taxon>
        <taxon>Anthozoa</taxon>
        <taxon>Hexacorallia</taxon>
        <taxon>Scleractinia</taxon>
        <taxon>Astrocoeniina</taxon>
        <taxon>Pocilloporidae</taxon>
        <taxon>Pocillopora</taxon>
    </lineage>
</organism>
<dbReference type="GO" id="GO:0016020">
    <property type="term" value="C:membrane"/>
    <property type="evidence" value="ECO:0007669"/>
    <property type="project" value="UniProtKB-SubCell"/>
</dbReference>
<feature type="transmembrane region" description="Helical" evidence="16">
    <location>
        <begin position="425"/>
        <end position="446"/>
    </location>
</feature>
<feature type="domain" description="SH3" evidence="17">
    <location>
        <begin position="366"/>
        <end position="426"/>
    </location>
</feature>
<evidence type="ECO:0000313" key="18">
    <source>
        <dbReference type="EMBL" id="RMX42276.1"/>
    </source>
</evidence>
<dbReference type="OrthoDB" id="5971719at2759"/>
<dbReference type="InterPro" id="IPR037185">
    <property type="entry name" value="EmrE-like"/>
</dbReference>
<protein>
    <recommendedName>
        <fullName evidence="17">SH3 domain-containing protein</fullName>
    </recommendedName>
</protein>
<comment type="caution">
    <text evidence="18">The sequence shown here is derived from an EMBL/GenBank/DDBJ whole genome shotgun (WGS) entry which is preliminary data.</text>
</comment>
<keyword evidence="13" id="KW-0966">Cell projection</keyword>
<feature type="compositionally biased region" description="Low complexity" evidence="15">
    <location>
        <begin position="316"/>
        <end position="340"/>
    </location>
</feature>
<evidence type="ECO:0000256" key="4">
    <source>
        <dbReference type="ARBA" id="ARBA00010020"/>
    </source>
</evidence>
<feature type="transmembrane region" description="Helical" evidence="16">
    <location>
        <begin position="524"/>
        <end position="543"/>
    </location>
</feature>
<dbReference type="Pfam" id="PF00018">
    <property type="entry name" value="SH3_1"/>
    <property type="match status" value="1"/>
</dbReference>
<sequence>MEEIDSLIQSLMEKEIPDGRQALKDGHENLAKVAAYCEQKYRDANKHHALPGSDKAKAFEETRAVLEETKKFATQSLASVAYQINSLALSMLNLMDNQALKVEGLEATVHLFGQSVEAHKEKVARLKIGALGSNKSRKKVPKIVAPAEKEEHETYDYEGMPIDFHSLDNLGNGAKTKSRSQESQQSSKKKGGRGRSIPPPPPLPGLGGAVASPPLPPGTGGAIPPPPAIGGSVPPPPPPPGVGGAVPSPRAPPGKLGTVPPPPPPPPAMGGAAPPPPPPAVVPSPSTPPSSGGSIPAPPPPPPLPSDGANAKLSKPGEGSLASSLPPSEEEYYQSPSSLPMPVPQDNLYQVPSVLTGKETSCIPKNYIEKVVTLYEYVKERGDELTFQEGKIIYVVKKHDNGWFEGVMENGASGLFPGNYVELPLGDATVCISTTPIFTALVAYVFLKESWHIFDAIATFVCLGGVVLLTKPTFLFGSSANLSSHVTESSRLIGYAVALSGAVVQSLTFVMVRKVGGSVSFYTNVFYFGWCSALLSGLTMFVFQNPVIPDCGTTRWFLIGVALCGVFGSFCLNRGLQLEKAAPAALMRNVDILLAFLFDYAIFGHKPNLLTLLGGLLVVLSTGGVALGKWWRSRDNL</sequence>
<dbReference type="FunFam" id="2.30.30.40:FF:000002">
    <property type="entry name" value="abl interactor 1 isoform X1"/>
    <property type="match status" value="1"/>
</dbReference>
<name>A0A3M6TLP3_POCDA</name>
<keyword evidence="19" id="KW-1185">Reference proteome</keyword>
<evidence type="ECO:0000313" key="19">
    <source>
        <dbReference type="Proteomes" id="UP000275408"/>
    </source>
</evidence>
<evidence type="ECO:0000256" key="10">
    <source>
        <dbReference type="ARBA" id="ARBA00023054"/>
    </source>
</evidence>
<feature type="transmembrane region" description="Helical" evidence="16">
    <location>
        <begin position="609"/>
        <end position="631"/>
    </location>
</feature>
<evidence type="ECO:0000256" key="13">
    <source>
        <dbReference type="ARBA" id="ARBA00023273"/>
    </source>
</evidence>
<keyword evidence="10" id="KW-0175">Coiled coil</keyword>
<evidence type="ECO:0000256" key="7">
    <source>
        <dbReference type="ARBA" id="ARBA00022553"/>
    </source>
</evidence>
<comment type="subcellular location">
    <subcellularLocation>
        <location evidence="3">Cell projection</location>
        <location evidence="3">Lamellipodium</location>
    </subcellularLocation>
    <subcellularLocation>
        <location evidence="2">Cytoplasm</location>
        <location evidence="2">Cytoskeleton</location>
    </subcellularLocation>
    <subcellularLocation>
        <location evidence="1">Membrane</location>
        <topology evidence="1">Multi-pass membrane protein</topology>
    </subcellularLocation>
</comment>
<dbReference type="CDD" id="cd11826">
    <property type="entry name" value="SH3_Abi"/>
    <property type="match status" value="1"/>
</dbReference>
<keyword evidence="11 16" id="KW-0472">Membrane</keyword>
<dbReference type="InterPro" id="IPR012849">
    <property type="entry name" value="Abl-interactor_HHR_dom"/>
</dbReference>
<feature type="region of interest" description="Disordered" evidence="15">
    <location>
        <begin position="151"/>
        <end position="345"/>
    </location>
</feature>
<comment type="similarity">
    <text evidence="4">Belongs to the ABI family.</text>
</comment>
<keyword evidence="8 16" id="KW-0812">Transmembrane</keyword>
<accession>A0A3M6TLP3</accession>
<dbReference type="PANTHER" id="PTHR22911:SF6">
    <property type="entry name" value="SOLUTE CARRIER FAMILY 35 MEMBER G1"/>
    <property type="match status" value="1"/>
</dbReference>
<keyword evidence="9 16" id="KW-1133">Transmembrane helix</keyword>
<dbReference type="Pfam" id="PF00892">
    <property type="entry name" value="EamA"/>
    <property type="match status" value="2"/>
</dbReference>
<dbReference type="AlphaFoldDB" id="A0A3M6TLP3"/>
<dbReference type="InterPro" id="IPR036028">
    <property type="entry name" value="SH3-like_dom_sf"/>
</dbReference>
<keyword evidence="7" id="KW-0597">Phosphoprotein</keyword>
<keyword evidence="6" id="KW-0963">Cytoplasm</keyword>
<dbReference type="SUPFAM" id="SSF103481">
    <property type="entry name" value="Multidrug resistance efflux transporter EmrE"/>
    <property type="match status" value="2"/>
</dbReference>
<dbReference type="InterPro" id="IPR001452">
    <property type="entry name" value="SH3_domain"/>
</dbReference>
<evidence type="ECO:0000256" key="16">
    <source>
        <dbReference type="SAM" id="Phobius"/>
    </source>
</evidence>
<feature type="transmembrane region" description="Helical" evidence="16">
    <location>
        <begin position="492"/>
        <end position="512"/>
    </location>
</feature>
<keyword evidence="5 14" id="KW-0728">SH3 domain</keyword>
<evidence type="ECO:0000256" key="1">
    <source>
        <dbReference type="ARBA" id="ARBA00004141"/>
    </source>
</evidence>
<dbReference type="SUPFAM" id="SSF50044">
    <property type="entry name" value="SH3-domain"/>
    <property type="match status" value="1"/>
</dbReference>
<evidence type="ECO:0000256" key="12">
    <source>
        <dbReference type="ARBA" id="ARBA00023212"/>
    </source>
</evidence>
<dbReference type="PRINTS" id="PR00452">
    <property type="entry name" value="SH3DOMAIN"/>
</dbReference>
<feature type="compositionally biased region" description="Pro residues" evidence="15">
    <location>
        <begin position="259"/>
        <end position="288"/>
    </location>
</feature>
<feature type="transmembrane region" description="Helical" evidence="16">
    <location>
        <begin position="585"/>
        <end position="603"/>
    </location>
</feature>
<dbReference type="Gene3D" id="2.30.30.40">
    <property type="entry name" value="SH3 Domains"/>
    <property type="match status" value="1"/>
</dbReference>
<feature type="transmembrane region" description="Helical" evidence="16">
    <location>
        <begin position="453"/>
        <end position="472"/>
    </location>
</feature>
<proteinExistence type="inferred from homology"/>
<keyword evidence="12" id="KW-0206">Cytoskeleton</keyword>
<reference evidence="18 19" key="1">
    <citation type="journal article" date="2018" name="Sci. Rep.">
        <title>Comparative analysis of the Pocillopora damicornis genome highlights role of immune system in coral evolution.</title>
        <authorList>
            <person name="Cunning R."/>
            <person name="Bay R.A."/>
            <person name="Gillette P."/>
            <person name="Baker A.C."/>
            <person name="Traylor-Knowles N."/>
        </authorList>
    </citation>
    <scope>NUCLEOTIDE SEQUENCE [LARGE SCALE GENOMIC DNA]</scope>
    <source>
        <strain evidence="18">RSMAS</strain>
        <tissue evidence="18">Whole animal</tissue>
    </source>
</reference>
<evidence type="ECO:0000256" key="8">
    <source>
        <dbReference type="ARBA" id="ARBA00022692"/>
    </source>
</evidence>
<dbReference type="PANTHER" id="PTHR22911">
    <property type="entry name" value="ACYL-MALONYL CONDENSING ENZYME-RELATED"/>
    <property type="match status" value="1"/>
</dbReference>
<gene>
    <name evidence="18" type="ORF">pdam_00009864</name>
</gene>
<dbReference type="Pfam" id="PF07815">
    <property type="entry name" value="Abi_HHR"/>
    <property type="match status" value="1"/>
</dbReference>
<evidence type="ECO:0000256" key="5">
    <source>
        <dbReference type="ARBA" id="ARBA00022443"/>
    </source>
</evidence>